<comment type="caution">
    <text evidence="2">The sequence shown here is derived from an EMBL/GenBank/DDBJ whole genome shotgun (WGS) entry which is preliminary data.</text>
</comment>
<organism evidence="2 3">
    <name type="scientific">Litorisediminicola beolgyonensis</name>
    <dbReference type="NCBI Taxonomy" id="1173614"/>
    <lineage>
        <taxon>Bacteria</taxon>
        <taxon>Pseudomonadati</taxon>
        <taxon>Pseudomonadota</taxon>
        <taxon>Alphaproteobacteria</taxon>
        <taxon>Rhodobacterales</taxon>
        <taxon>Paracoccaceae</taxon>
        <taxon>Litorisediminicola</taxon>
    </lineage>
</organism>
<evidence type="ECO:0000313" key="3">
    <source>
        <dbReference type="Proteomes" id="UP001597135"/>
    </source>
</evidence>
<feature type="region of interest" description="Disordered" evidence="1">
    <location>
        <begin position="37"/>
        <end position="58"/>
    </location>
</feature>
<dbReference type="Proteomes" id="UP001597135">
    <property type="component" value="Unassembled WGS sequence"/>
</dbReference>
<accession>A0ABW3ZJL4</accession>
<evidence type="ECO:0000256" key="1">
    <source>
        <dbReference type="SAM" id="MobiDB-lite"/>
    </source>
</evidence>
<evidence type="ECO:0000313" key="2">
    <source>
        <dbReference type="EMBL" id="MFD1343309.1"/>
    </source>
</evidence>
<sequence length="58" mass="6106">MKSMALGFIAIAVIATGAWFALETFWDTTAEERVSNSVRLGEAGSADGGEPLETEATQ</sequence>
<reference evidence="3" key="1">
    <citation type="journal article" date="2019" name="Int. J. Syst. Evol. Microbiol.">
        <title>The Global Catalogue of Microorganisms (GCM) 10K type strain sequencing project: providing services to taxonomists for standard genome sequencing and annotation.</title>
        <authorList>
            <consortium name="The Broad Institute Genomics Platform"/>
            <consortium name="The Broad Institute Genome Sequencing Center for Infectious Disease"/>
            <person name="Wu L."/>
            <person name="Ma J."/>
        </authorList>
    </citation>
    <scope>NUCLEOTIDE SEQUENCE [LARGE SCALE GENOMIC DNA]</scope>
    <source>
        <strain evidence="3">CCUG 62953</strain>
    </source>
</reference>
<proteinExistence type="predicted"/>
<gene>
    <name evidence="2" type="ORF">ACFQ4E_12850</name>
</gene>
<keyword evidence="3" id="KW-1185">Reference proteome</keyword>
<dbReference type="EMBL" id="JBHTMU010000022">
    <property type="protein sequence ID" value="MFD1343309.1"/>
    <property type="molecule type" value="Genomic_DNA"/>
</dbReference>
<name>A0ABW3ZJL4_9RHOB</name>
<dbReference type="RefSeq" id="WP_386804158.1">
    <property type="nucleotide sequence ID" value="NZ_JBHTMU010000022.1"/>
</dbReference>
<protein>
    <submittedName>
        <fullName evidence="2">Uncharacterized protein</fullName>
    </submittedName>
</protein>